<sequence>MRPGQCEMRTRLEVLSQETKAIGKYFVTGGCRRGSNYFHSHAPRRSVPKGISSCLWAFSLVRMWGNLNKQSKQTAAQLEQPSAPSSAPEDLKSDPREMYGSAWQSILTKLMVSPA</sequence>
<gene>
    <name evidence="2" type="ORF">TCIL3000_6_4180</name>
</gene>
<evidence type="ECO:0000256" key="1">
    <source>
        <dbReference type="SAM" id="MobiDB-lite"/>
    </source>
</evidence>
<name>G0UP51_TRYCI</name>
<feature type="region of interest" description="Disordered" evidence="1">
    <location>
        <begin position="71"/>
        <end position="95"/>
    </location>
</feature>
<protein>
    <submittedName>
        <fullName evidence="2">Uncharacterized protein</fullName>
    </submittedName>
</protein>
<accession>G0UP51</accession>
<dbReference type="EMBL" id="HE575319">
    <property type="protein sequence ID" value="CCC91162.1"/>
    <property type="molecule type" value="Genomic_DNA"/>
</dbReference>
<dbReference type="VEuPathDB" id="TriTrypDB:TcIL3000_6_4180"/>
<evidence type="ECO:0000313" key="2">
    <source>
        <dbReference type="EMBL" id="CCC91162.1"/>
    </source>
</evidence>
<dbReference type="AlphaFoldDB" id="G0UP51"/>
<reference evidence="2" key="1">
    <citation type="journal article" date="2012" name="Proc. Natl. Acad. Sci. U.S.A.">
        <title>Antigenic diversity is generated by distinct evolutionary mechanisms in African trypanosome species.</title>
        <authorList>
            <person name="Jackson A.P."/>
            <person name="Berry A."/>
            <person name="Aslett M."/>
            <person name="Allison H.C."/>
            <person name="Burton P."/>
            <person name="Vavrova-Anderson J."/>
            <person name="Brown R."/>
            <person name="Browne H."/>
            <person name="Corton N."/>
            <person name="Hauser H."/>
            <person name="Gamble J."/>
            <person name="Gilderthorp R."/>
            <person name="Marcello L."/>
            <person name="McQuillan J."/>
            <person name="Otto T.D."/>
            <person name="Quail M.A."/>
            <person name="Sanders M.J."/>
            <person name="van Tonder A."/>
            <person name="Ginger M.L."/>
            <person name="Field M.C."/>
            <person name="Barry J.D."/>
            <person name="Hertz-Fowler C."/>
            <person name="Berriman M."/>
        </authorList>
    </citation>
    <scope>NUCLEOTIDE SEQUENCE</scope>
    <source>
        <strain evidence="2">IL3000</strain>
    </source>
</reference>
<proteinExistence type="predicted"/>
<feature type="compositionally biased region" description="Polar residues" evidence="1">
    <location>
        <begin position="71"/>
        <end position="85"/>
    </location>
</feature>
<organism evidence="2">
    <name type="scientific">Trypanosoma congolense (strain IL3000)</name>
    <dbReference type="NCBI Taxonomy" id="1068625"/>
    <lineage>
        <taxon>Eukaryota</taxon>
        <taxon>Discoba</taxon>
        <taxon>Euglenozoa</taxon>
        <taxon>Kinetoplastea</taxon>
        <taxon>Metakinetoplastina</taxon>
        <taxon>Trypanosomatida</taxon>
        <taxon>Trypanosomatidae</taxon>
        <taxon>Trypanosoma</taxon>
        <taxon>Nannomonas</taxon>
    </lineage>
</organism>